<keyword evidence="1" id="KW-0479">Metal-binding</keyword>
<dbReference type="InterPro" id="IPR046053">
    <property type="entry name" value="DUF6011"/>
</dbReference>
<dbReference type="EMBL" id="FPBV01000038">
    <property type="protein sequence ID" value="SFV07697.1"/>
    <property type="molecule type" value="Genomic_DNA"/>
</dbReference>
<evidence type="ECO:0000313" key="4">
    <source>
        <dbReference type="EMBL" id="SFV07697.1"/>
    </source>
</evidence>
<gene>
    <name evidence="4" type="ORF">SAMN05421543_1385</name>
</gene>
<keyword evidence="4" id="KW-0436">Ligase</keyword>
<dbReference type="GO" id="GO:0016874">
    <property type="term" value="F:ligase activity"/>
    <property type="evidence" value="ECO:0007669"/>
    <property type="project" value="UniProtKB-KW"/>
</dbReference>
<dbReference type="PROSITE" id="PS50966">
    <property type="entry name" value="ZF_SWIM"/>
    <property type="match status" value="1"/>
</dbReference>
<feature type="compositionally biased region" description="Basic and acidic residues" evidence="2">
    <location>
        <begin position="184"/>
        <end position="194"/>
    </location>
</feature>
<organism evidence="4 5">
    <name type="scientific">Alicyclobacillus macrosporangiidus</name>
    <dbReference type="NCBI Taxonomy" id="392015"/>
    <lineage>
        <taxon>Bacteria</taxon>
        <taxon>Bacillati</taxon>
        <taxon>Bacillota</taxon>
        <taxon>Bacilli</taxon>
        <taxon>Bacillales</taxon>
        <taxon>Alicyclobacillaceae</taxon>
        <taxon>Alicyclobacillus</taxon>
    </lineage>
</organism>
<keyword evidence="5" id="KW-1185">Reference proteome</keyword>
<dbReference type="AlphaFoldDB" id="A0A1I7LDE0"/>
<reference evidence="5" key="1">
    <citation type="submission" date="2016-10" db="EMBL/GenBank/DDBJ databases">
        <authorList>
            <person name="Varghese N."/>
        </authorList>
    </citation>
    <scope>NUCLEOTIDE SEQUENCE [LARGE SCALE GENOMIC DNA]</scope>
    <source>
        <strain evidence="5">DSM 17980</strain>
    </source>
</reference>
<name>A0A1I7LDE0_9BACL</name>
<dbReference type="RefSeq" id="WP_074956561.1">
    <property type="nucleotide sequence ID" value="NZ_FPBV01000038.1"/>
</dbReference>
<dbReference type="OrthoDB" id="5380364at2"/>
<dbReference type="GO" id="GO:0008270">
    <property type="term" value="F:zinc ion binding"/>
    <property type="evidence" value="ECO:0007669"/>
    <property type="project" value="UniProtKB-KW"/>
</dbReference>
<keyword evidence="1" id="KW-0862">Zinc</keyword>
<protein>
    <submittedName>
        <fullName evidence="4">Putative amidoligase enzyme</fullName>
    </submittedName>
</protein>
<dbReference type="STRING" id="392015.SAMN05421543_1385"/>
<dbReference type="Pfam" id="PF12224">
    <property type="entry name" value="Amidoligase_2"/>
    <property type="match status" value="1"/>
</dbReference>
<dbReference type="Proteomes" id="UP000183508">
    <property type="component" value="Unassembled WGS sequence"/>
</dbReference>
<evidence type="ECO:0000259" key="3">
    <source>
        <dbReference type="PROSITE" id="PS50966"/>
    </source>
</evidence>
<sequence length="565" mass="63622">MPVSCAVCSKHLTHPVSVQRGTGPVCARHVNEFIALISAERAHNVRESWAQIRRREVVDGQEVEHTVMLGVDQMAIANAKARYLARIRRVREVPVSAGLVPSEYSATRQRYEDILIERFGSGAALVHSGSERDYVITTDRTGAHAEHCSCPDHWFRNRPCRHMQAYELLAARQREDAPTSAEQRSTESERELRGDNRIAAAPTIIGSVVDREAAWESSRDRNLYVWQERHAHDGVFVSESDEAWTTLRETVARDGGLGEYETEHVLDGVDTTFGIELEVEGVNGHDVAAALHRAGLSESLTMGGYTTSFAPGTWGVRSDGSLVGGCEIVSPVLRDTPETWQAISEITRILHEQGAQTSQRTGFHIHMAHDILDDRGYRWQRLGRYMVGYSREYLQMGATRSRLTRPELPNQHRGTNYTQPLRKTHVVKLRKNDTAMEASRKIIGYTGHSSRYKMVNTAKFVEHGVPTVEFRYPNGTVDPVVIQRQVQLANATLMQSAYLRKDKPGADRLPRLFRSDRGVELEQLHAQSPESRFRLYLDTFGSERLRRIAAGLWVRGAVPAFLLDI</sequence>
<evidence type="ECO:0000313" key="5">
    <source>
        <dbReference type="Proteomes" id="UP000183508"/>
    </source>
</evidence>
<dbReference type="InterPro" id="IPR007527">
    <property type="entry name" value="Znf_SWIM"/>
</dbReference>
<feature type="domain" description="SWIM-type" evidence="3">
    <location>
        <begin position="134"/>
        <end position="171"/>
    </location>
</feature>
<evidence type="ECO:0000256" key="1">
    <source>
        <dbReference type="PROSITE-ProRule" id="PRU00325"/>
    </source>
</evidence>
<dbReference type="eggNOG" id="ENOG5032WJ9">
    <property type="taxonomic scope" value="Bacteria"/>
</dbReference>
<proteinExistence type="predicted"/>
<feature type="region of interest" description="Disordered" evidence="2">
    <location>
        <begin position="172"/>
        <end position="194"/>
    </location>
</feature>
<keyword evidence="1" id="KW-0863">Zinc-finger</keyword>
<dbReference type="InterPro" id="IPR022025">
    <property type="entry name" value="Amidoligase_2"/>
</dbReference>
<accession>A0A1I7LDE0</accession>
<evidence type="ECO:0000256" key="2">
    <source>
        <dbReference type="SAM" id="MobiDB-lite"/>
    </source>
</evidence>
<dbReference type="Pfam" id="PF19474">
    <property type="entry name" value="DUF6011"/>
    <property type="match status" value="1"/>
</dbReference>